<sequence length="135" mass="15686">MNTSDFSTHKHADLKRMGSAGLKAVLNILEKWGCSAEQSMAILRLPKATFYKYRNDPSQARLDRDQLTRLSYLLNMHQALRIVFENRDNVYGFMNKKNHNPYFHGRTPLEVIESGDFGALYETYKRIDTLRGGLW</sequence>
<dbReference type="EMBL" id="QMDL01000001">
    <property type="protein sequence ID" value="RMJ05820.1"/>
    <property type="molecule type" value="Genomic_DNA"/>
</dbReference>
<reference evidence="3 4" key="1">
    <citation type="submission" date="2018-08" db="EMBL/GenBank/DDBJ databases">
        <title>Whole Genome Sequence of the Moderate Halophilic Marine Bacterium Marinobacter litoralis Sw-45.</title>
        <authorList>
            <person name="Musa H."/>
        </authorList>
    </citation>
    <scope>NUCLEOTIDE SEQUENCE [LARGE SCALE GENOMIC DNA]</scope>
    <source>
        <strain evidence="3 4">Sw-45</strain>
    </source>
</reference>
<protein>
    <submittedName>
        <fullName evidence="3">Uncharacterized protein</fullName>
    </submittedName>
</protein>
<dbReference type="InterPro" id="IPR024467">
    <property type="entry name" value="Xre/MbcA/ParS-like_toxin-bd"/>
</dbReference>
<dbReference type="InterPro" id="IPR046847">
    <property type="entry name" value="Xre-like_HTH"/>
</dbReference>
<evidence type="ECO:0000259" key="1">
    <source>
        <dbReference type="Pfam" id="PF09722"/>
    </source>
</evidence>
<accession>A0A3M2RKF4</accession>
<dbReference type="RefSeq" id="WP_114333307.1">
    <property type="nucleotide sequence ID" value="NZ_QMDL01000001.1"/>
</dbReference>
<dbReference type="AlphaFoldDB" id="A0A3M2RKF4"/>
<gene>
    <name evidence="3" type="ORF">DOQ08_00496</name>
</gene>
<feature type="domain" description="Antitoxin Xre-like helix-turn-helix" evidence="2">
    <location>
        <begin position="17"/>
        <end position="74"/>
    </location>
</feature>
<feature type="domain" description="Antitoxin Xre/MbcA/ParS-like toxin-binding" evidence="1">
    <location>
        <begin position="79"/>
        <end position="133"/>
    </location>
</feature>
<dbReference type="Pfam" id="PF20432">
    <property type="entry name" value="Xre-like-HTH"/>
    <property type="match status" value="1"/>
</dbReference>
<name>A0A3M2RKF4_9GAMM</name>
<dbReference type="OrthoDB" id="117888at2"/>
<keyword evidence="4" id="KW-1185">Reference proteome</keyword>
<dbReference type="GO" id="GO:0003677">
    <property type="term" value="F:DNA binding"/>
    <property type="evidence" value="ECO:0007669"/>
    <property type="project" value="InterPro"/>
</dbReference>
<evidence type="ECO:0000259" key="2">
    <source>
        <dbReference type="Pfam" id="PF20432"/>
    </source>
</evidence>
<evidence type="ECO:0000313" key="3">
    <source>
        <dbReference type="EMBL" id="RMJ05820.1"/>
    </source>
</evidence>
<proteinExistence type="predicted"/>
<organism evidence="3 4">
    <name type="scientific">Marinobacter litoralis</name>
    <dbReference type="NCBI Taxonomy" id="187981"/>
    <lineage>
        <taxon>Bacteria</taxon>
        <taxon>Pseudomonadati</taxon>
        <taxon>Pseudomonadota</taxon>
        <taxon>Gammaproteobacteria</taxon>
        <taxon>Pseudomonadales</taxon>
        <taxon>Marinobacteraceae</taxon>
        <taxon>Marinobacter</taxon>
    </lineage>
</organism>
<evidence type="ECO:0000313" key="4">
    <source>
        <dbReference type="Proteomes" id="UP000265903"/>
    </source>
</evidence>
<dbReference type="Proteomes" id="UP000265903">
    <property type="component" value="Unassembled WGS sequence"/>
</dbReference>
<comment type="caution">
    <text evidence="3">The sequence shown here is derived from an EMBL/GenBank/DDBJ whole genome shotgun (WGS) entry which is preliminary data.</text>
</comment>
<dbReference type="Pfam" id="PF09722">
    <property type="entry name" value="Xre_MbcA_ParS_C"/>
    <property type="match status" value="1"/>
</dbReference>